<sequence length="102" mass="11104">MKILCFFILLWLLALVRPVFAKGCLPEAISCSSPIESTGSQRLAGSEKESTLFQAGSFSLESIDSGDGSRLGLRPSFKLGESGKLTFRAGKKKELRASWTFN</sequence>
<comment type="caution">
    <text evidence="1">The sequence shown here is derived from an EMBL/GenBank/DDBJ whole genome shotgun (WGS) entry which is preliminary data.</text>
</comment>
<evidence type="ECO:0000313" key="2">
    <source>
        <dbReference type="Proteomes" id="UP001168540"/>
    </source>
</evidence>
<keyword evidence="2" id="KW-1185">Reference proteome</keyword>
<dbReference type="EMBL" id="JAUEDK010000035">
    <property type="protein sequence ID" value="MDN0076531.1"/>
    <property type="molecule type" value="Genomic_DNA"/>
</dbReference>
<gene>
    <name evidence="1" type="ORF">QU481_16820</name>
</gene>
<protein>
    <submittedName>
        <fullName evidence="1">Uncharacterized protein</fullName>
    </submittedName>
</protein>
<reference evidence="1" key="1">
    <citation type="submission" date="2023-06" db="EMBL/GenBank/DDBJ databases">
        <authorList>
            <person name="Zhang S."/>
        </authorList>
    </citation>
    <scope>NUCLEOTIDE SEQUENCE</scope>
    <source>
        <strain evidence="1">SG2303</strain>
    </source>
</reference>
<dbReference type="RefSeq" id="WP_289831185.1">
    <property type="nucleotide sequence ID" value="NZ_JAUEDK010000035.1"/>
</dbReference>
<organism evidence="1 2">
    <name type="scientific">Crenobacter oryzisoli</name>
    <dbReference type="NCBI Taxonomy" id="3056844"/>
    <lineage>
        <taxon>Bacteria</taxon>
        <taxon>Pseudomonadati</taxon>
        <taxon>Pseudomonadota</taxon>
        <taxon>Betaproteobacteria</taxon>
        <taxon>Neisseriales</taxon>
        <taxon>Neisseriaceae</taxon>
        <taxon>Crenobacter</taxon>
    </lineage>
</organism>
<dbReference type="Proteomes" id="UP001168540">
    <property type="component" value="Unassembled WGS sequence"/>
</dbReference>
<evidence type="ECO:0000313" key="1">
    <source>
        <dbReference type="EMBL" id="MDN0076531.1"/>
    </source>
</evidence>
<name>A0ABT7XRV3_9NEIS</name>
<accession>A0ABT7XRV3</accession>
<proteinExistence type="predicted"/>